<dbReference type="Pfam" id="PF12804">
    <property type="entry name" value="NTP_transf_3"/>
    <property type="match status" value="1"/>
</dbReference>
<protein>
    <recommendedName>
        <fullName evidence="8">Probable molybdenum cofactor guanylyltransferase</fullName>
        <shortName evidence="8">MoCo guanylyltransferase</shortName>
        <ecNumber evidence="8">2.7.7.77</ecNumber>
    </recommendedName>
    <alternativeName>
        <fullName evidence="8">GTP:molybdopterin guanylyltransferase</fullName>
    </alternativeName>
    <alternativeName>
        <fullName evidence="8">Mo-MPT guanylyltransferase</fullName>
    </alternativeName>
    <alternativeName>
        <fullName evidence="8">Molybdopterin guanylyltransferase</fullName>
    </alternativeName>
    <alternativeName>
        <fullName evidence="8">Molybdopterin-guanine dinucleotide synthase</fullName>
        <shortName evidence="8">MGD synthase</shortName>
    </alternativeName>
</protein>
<accession>A0A5N7ITQ6</accession>
<feature type="binding site" evidence="8">
    <location>
        <position position="22"/>
    </location>
    <ligand>
        <name>GTP</name>
        <dbReference type="ChEBI" id="CHEBI:37565"/>
    </ligand>
</feature>
<comment type="caution">
    <text evidence="8">Lacks conserved residue(s) required for the propagation of feature annotation.</text>
</comment>
<evidence type="ECO:0000256" key="1">
    <source>
        <dbReference type="ARBA" id="ARBA00022490"/>
    </source>
</evidence>
<comment type="similarity">
    <text evidence="8">Belongs to the MobA family.</text>
</comment>
<evidence type="ECO:0000256" key="6">
    <source>
        <dbReference type="ARBA" id="ARBA00023134"/>
    </source>
</evidence>
<evidence type="ECO:0000313" key="11">
    <source>
        <dbReference type="Proteomes" id="UP000342249"/>
    </source>
</evidence>
<keyword evidence="10" id="KW-0548">Nucleotidyltransferase</keyword>
<feature type="binding site" evidence="8">
    <location>
        <position position="95"/>
    </location>
    <ligand>
        <name>GTP</name>
        <dbReference type="ChEBI" id="CHEBI:37565"/>
    </ligand>
</feature>
<dbReference type="AlphaFoldDB" id="A0A5N7ITQ6"/>
<feature type="binding site" evidence="8">
    <location>
        <position position="95"/>
    </location>
    <ligand>
        <name>Mg(2+)</name>
        <dbReference type="ChEBI" id="CHEBI:18420"/>
    </ligand>
</feature>
<evidence type="ECO:0000256" key="8">
    <source>
        <dbReference type="HAMAP-Rule" id="MF_00316"/>
    </source>
</evidence>
<keyword evidence="6 8" id="KW-0342">GTP-binding</keyword>
<feature type="domain" description="MobA-like NTP transferase" evidence="9">
    <location>
        <begin position="7"/>
        <end position="150"/>
    </location>
</feature>
<dbReference type="GO" id="GO:0046872">
    <property type="term" value="F:metal ion binding"/>
    <property type="evidence" value="ECO:0007669"/>
    <property type="project" value="UniProtKB-KW"/>
</dbReference>
<dbReference type="GO" id="GO:0061603">
    <property type="term" value="F:molybdenum cofactor guanylyltransferase activity"/>
    <property type="evidence" value="ECO:0007669"/>
    <property type="project" value="UniProtKB-EC"/>
</dbReference>
<gene>
    <name evidence="8" type="primary">mobA</name>
    <name evidence="10" type="ORF">E4V82_19550</name>
</gene>
<dbReference type="GO" id="GO:0006777">
    <property type="term" value="P:Mo-molybdopterin cofactor biosynthetic process"/>
    <property type="evidence" value="ECO:0007669"/>
    <property type="project" value="UniProtKB-KW"/>
</dbReference>
<dbReference type="GO" id="GO:0005525">
    <property type="term" value="F:GTP binding"/>
    <property type="evidence" value="ECO:0007669"/>
    <property type="project" value="UniProtKB-UniRule"/>
</dbReference>
<feature type="binding site" evidence="8">
    <location>
        <begin position="9"/>
        <end position="11"/>
    </location>
    <ligand>
        <name>GTP</name>
        <dbReference type="ChEBI" id="CHEBI:37565"/>
    </ligand>
</feature>
<dbReference type="Gene3D" id="3.90.550.10">
    <property type="entry name" value="Spore Coat Polysaccharide Biosynthesis Protein SpsA, Chain A"/>
    <property type="match status" value="1"/>
</dbReference>
<dbReference type="RefSeq" id="WP_152753581.1">
    <property type="nucleotide sequence ID" value="NZ_JAHLDO010000012.1"/>
</dbReference>
<name>A0A5N7ITQ6_9CLOT</name>
<keyword evidence="7 8" id="KW-0501">Molybdenum cofactor biosynthesis</keyword>
<dbReference type="EMBL" id="SPSF01000044">
    <property type="protein sequence ID" value="MPQ64290.1"/>
    <property type="molecule type" value="Genomic_DNA"/>
</dbReference>
<evidence type="ECO:0000259" key="9">
    <source>
        <dbReference type="Pfam" id="PF12804"/>
    </source>
</evidence>
<dbReference type="HAMAP" id="MF_00316">
    <property type="entry name" value="MobA"/>
    <property type="match status" value="1"/>
</dbReference>
<comment type="caution">
    <text evidence="10">The sequence shown here is derived from an EMBL/GenBank/DDBJ whole genome shotgun (WGS) entry which is preliminary data.</text>
</comment>
<keyword evidence="2 8" id="KW-0808">Transferase</keyword>
<sequence length="184" mass="20899">MINKTLAILAGGQSSRMNYNNKALLKYKEKTFIEQIIRAASGYKEIIIIANNKEIYEEFNLKVVGDIYNGHGPLGGIHAALTNASTEYCLCVACDMPLISEEILEILGSFEEDYEVLVPKVNNRLQPLCAIYKKTIIKDIEKSLKVNDNQIQKLILSLGYKVVEGLPYREFYNINTLEDYNNLR</sequence>
<keyword evidence="1 8" id="KW-0963">Cytoplasm</keyword>
<dbReference type="PANTHER" id="PTHR19136">
    <property type="entry name" value="MOLYBDENUM COFACTOR GUANYLYLTRANSFERASE"/>
    <property type="match status" value="1"/>
</dbReference>
<dbReference type="EC" id="2.7.7.77" evidence="8"/>
<dbReference type="Proteomes" id="UP000342249">
    <property type="component" value="Unassembled WGS sequence"/>
</dbReference>
<keyword evidence="3 8" id="KW-0479">Metal-binding</keyword>
<reference evidence="10 11" key="1">
    <citation type="journal article" date="2019" name="Lett. Appl. Microbiol.">
        <title>A case of 'blown pack' spoilage of vacuum-packaged pork likely associated with Clostridium estertheticum in Canada.</title>
        <authorList>
            <person name="Zhang P."/>
            <person name="Ward P."/>
            <person name="McMullen L.M."/>
            <person name="Yang X."/>
        </authorList>
    </citation>
    <scope>NUCLEOTIDE SEQUENCE [LARGE SCALE GENOMIC DNA]</scope>
    <source>
        <strain evidence="10 11">MA19</strain>
    </source>
</reference>
<evidence type="ECO:0000256" key="5">
    <source>
        <dbReference type="ARBA" id="ARBA00022842"/>
    </source>
</evidence>
<feature type="binding site" evidence="8">
    <location>
        <position position="66"/>
    </location>
    <ligand>
        <name>GTP</name>
        <dbReference type="ChEBI" id="CHEBI:37565"/>
    </ligand>
</feature>
<dbReference type="InterPro" id="IPR025877">
    <property type="entry name" value="MobA-like_NTP_Trfase"/>
</dbReference>
<comment type="cofactor">
    <cofactor evidence="8">
        <name>Mg(2+)</name>
        <dbReference type="ChEBI" id="CHEBI:18420"/>
    </cofactor>
</comment>
<dbReference type="InterPro" id="IPR013482">
    <property type="entry name" value="Molybde_CF_guanTrfase"/>
</dbReference>
<keyword evidence="5 8" id="KW-0460">Magnesium</keyword>
<organism evidence="10 11">
    <name type="scientific">Clostridium estertheticum</name>
    <dbReference type="NCBI Taxonomy" id="238834"/>
    <lineage>
        <taxon>Bacteria</taxon>
        <taxon>Bacillati</taxon>
        <taxon>Bacillota</taxon>
        <taxon>Clostridia</taxon>
        <taxon>Eubacteriales</taxon>
        <taxon>Clostridiaceae</taxon>
        <taxon>Clostridium</taxon>
    </lineage>
</organism>
<comment type="domain">
    <text evidence="8">The N-terminal domain determines nucleotide recognition and specific binding, while the C-terminal domain determines the specific binding to the target protein.</text>
</comment>
<comment type="subcellular location">
    <subcellularLocation>
        <location evidence="8">Cytoplasm</location>
    </subcellularLocation>
</comment>
<dbReference type="PANTHER" id="PTHR19136:SF81">
    <property type="entry name" value="MOLYBDENUM COFACTOR GUANYLYLTRANSFERASE"/>
    <property type="match status" value="1"/>
</dbReference>
<proteinExistence type="inferred from homology"/>
<keyword evidence="4 8" id="KW-0547">Nucleotide-binding</keyword>
<dbReference type="CDD" id="cd02503">
    <property type="entry name" value="MobA"/>
    <property type="match status" value="1"/>
</dbReference>
<evidence type="ECO:0000313" key="10">
    <source>
        <dbReference type="EMBL" id="MPQ64290.1"/>
    </source>
</evidence>
<evidence type="ECO:0000256" key="7">
    <source>
        <dbReference type="ARBA" id="ARBA00023150"/>
    </source>
</evidence>
<evidence type="ECO:0000256" key="4">
    <source>
        <dbReference type="ARBA" id="ARBA00022741"/>
    </source>
</evidence>
<comment type="function">
    <text evidence="8">Transfers a GMP moiety from GTP to Mo-molybdopterin (Mo-MPT) cofactor (Moco or molybdenum cofactor) to form Mo-molybdopterin guanine dinucleotide (Mo-MGD) cofactor.</text>
</comment>
<dbReference type="InterPro" id="IPR029044">
    <property type="entry name" value="Nucleotide-diphossugar_trans"/>
</dbReference>
<comment type="catalytic activity">
    <reaction evidence="8">
        <text>Mo-molybdopterin + GTP + H(+) = Mo-molybdopterin guanine dinucleotide + diphosphate</text>
        <dbReference type="Rhea" id="RHEA:34243"/>
        <dbReference type="ChEBI" id="CHEBI:15378"/>
        <dbReference type="ChEBI" id="CHEBI:33019"/>
        <dbReference type="ChEBI" id="CHEBI:37565"/>
        <dbReference type="ChEBI" id="CHEBI:71302"/>
        <dbReference type="ChEBI" id="CHEBI:71310"/>
        <dbReference type="EC" id="2.7.7.77"/>
    </reaction>
</comment>
<evidence type="ECO:0000256" key="3">
    <source>
        <dbReference type="ARBA" id="ARBA00022723"/>
    </source>
</evidence>
<dbReference type="GO" id="GO:0005737">
    <property type="term" value="C:cytoplasm"/>
    <property type="evidence" value="ECO:0007669"/>
    <property type="project" value="UniProtKB-SubCell"/>
</dbReference>
<evidence type="ECO:0000256" key="2">
    <source>
        <dbReference type="ARBA" id="ARBA00022679"/>
    </source>
</evidence>
<dbReference type="SUPFAM" id="SSF53448">
    <property type="entry name" value="Nucleotide-diphospho-sugar transferases"/>
    <property type="match status" value="1"/>
</dbReference>